<feature type="binding site" evidence="8">
    <location>
        <position position="64"/>
    </location>
    <ligand>
        <name>Mg(2+)</name>
        <dbReference type="ChEBI" id="CHEBI:18420"/>
    </ligand>
</feature>
<keyword evidence="9" id="KW-0472">Membrane</keyword>
<dbReference type="PANTHER" id="PTHR20889:SF1">
    <property type="entry name" value="PYRIDOXAL PHOSPHATE PHOSPHATASE PHOSPHO2"/>
    <property type="match status" value="1"/>
</dbReference>
<evidence type="ECO:0000256" key="9">
    <source>
        <dbReference type="SAM" id="Phobius"/>
    </source>
</evidence>
<dbReference type="InterPro" id="IPR036412">
    <property type="entry name" value="HAD-like_sf"/>
</dbReference>
<comment type="cofactor">
    <cofactor evidence="1 8">
        <name>Mg(2+)</name>
        <dbReference type="ChEBI" id="CHEBI:18420"/>
    </cofactor>
</comment>
<dbReference type="OMA" id="ENMGLTH"/>
<keyword evidence="4" id="KW-0378">Hydrolase</keyword>
<proteinExistence type="inferred from homology"/>
<feature type="active site" description="Nucleophile" evidence="6">
    <location>
        <position position="62"/>
    </location>
</feature>
<feature type="transmembrane region" description="Helical" evidence="9">
    <location>
        <begin position="27"/>
        <end position="45"/>
    </location>
</feature>
<dbReference type="NCBIfam" id="TIGR01489">
    <property type="entry name" value="DKMTPPase-SF"/>
    <property type="match status" value="1"/>
</dbReference>
<dbReference type="SUPFAM" id="SSF56784">
    <property type="entry name" value="HAD-like"/>
    <property type="match status" value="1"/>
</dbReference>
<reference evidence="10" key="2">
    <citation type="submission" date="2025-09" db="UniProtKB">
        <authorList>
            <consortium name="Ensembl"/>
        </authorList>
    </citation>
    <scope>IDENTIFICATION</scope>
</reference>
<dbReference type="Pfam" id="PF06888">
    <property type="entry name" value="Put_Phosphatase"/>
    <property type="match status" value="1"/>
</dbReference>
<dbReference type="FunCoup" id="A0A674AX43">
    <property type="interactions" value="1042"/>
</dbReference>
<dbReference type="Proteomes" id="UP000472277">
    <property type="component" value="Unassembled WGS sequence"/>
</dbReference>
<evidence type="ECO:0000256" key="3">
    <source>
        <dbReference type="ARBA" id="ARBA00022723"/>
    </source>
</evidence>
<comment type="similarity">
    <text evidence="2">Belongs to the HAD-like hydrolase superfamily. PHOSPHO family.</text>
</comment>
<evidence type="ECO:0000256" key="8">
    <source>
        <dbReference type="PIRSR" id="PIRSR031051-3"/>
    </source>
</evidence>
<evidence type="ECO:0000313" key="10">
    <source>
        <dbReference type="Ensembl" id="ENSSTUP00000063715.1"/>
    </source>
</evidence>
<dbReference type="NCBIfam" id="TIGR01488">
    <property type="entry name" value="HAD-SF-IB"/>
    <property type="match status" value="1"/>
</dbReference>
<dbReference type="InterPro" id="IPR023214">
    <property type="entry name" value="HAD_sf"/>
</dbReference>
<evidence type="ECO:0000256" key="1">
    <source>
        <dbReference type="ARBA" id="ARBA00001946"/>
    </source>
</evidence>
<gene>
    <name evidence="10" type="primary">PHOSPHO2</name>
    <name evidence="10" type="synonym">LOC115188756</name>
</gene>
<evidence type="ECO:0000256" key="7">
    <source>
        <dbReference type="PIRSR" id="PIRSR031051-2"/>
    </source>
</evidence>
<dbReference type="PIRSF" id="PIRSF031051">
    <property type="entry name" value="PyrdxlP_Pase_PHOSPHO2"/>
    <property type="match status" value="1"/>
</dbReference>
<dbReference type="InterPro" id="IPR016965">
    <property type="entry name" value="Pase_PHOSPHO-typ"/>
</dbReference>
<dbReference type="GO" id="GO:0046872">
    <property type="term" value="F:metal ion binding"/>
    <property type="evidence" value="ECO:0007669"/>
    <property type="project" value="UniProtKB-KW"/>
</dbReference>
<feature type="binding site" evidence="8">
    <location>
        <position position="233"/>
    </location>
    <ligand>
        <name>Mg(2+)</name>
        <dbReference type="ChEBI" id="CHEBI:18420"/>
    </ligand>
</feature>
<sequence>MLSDQMWDSNNSVLFKKKQNGPLCQRTIQAVPLFFVVVFYSLLLIPHQQQRRIIMKTLLVFDFDHTLVDDNSDTWVIQCIPDQCLPDLVKNSYQKGRWTEYMGRVMSYIGDQDISPDTIRSVMETIPFTDGMIELLTFIVSNKNDIDCIIISDSNTVFIDWILQVAGVQAAVDQVFTNPATFDKRGYMEIECYHSHQCSQCPVNLCKRKVLVDFLAGQLKGGVDYQRTFYVGDGGNDLCPSNSLREGDVVFPRKGYTLERLLSRQSAQQGEGSSNPRVIGWTSGREILMELKACVPL</sequence>
<evidence type="ECO:0000256" key="2">
    <source>
        <dbReference type="ARBA" id="ARBA00008541"/>
    </source>
</evidence>
<dbReference type="OrthoDB" id="10267182at2759"/>
<dbReference type="InParanoid" id="A0A674AX43"/>
<dbReference type="GO" id="GO:0016791">
    <property type="term" value="F:phosphatase activity"/>
    <property type="evidence" value="ECO:0007669"/>
    <property type="project" value="InterPro"/>
</dbReference>
<evidence type="ECO:0000256" key="6">
    <source>
        <dbReference type="PIRSR" id="PIRSR031051-1"/>
    </source>
</evidence>
<keyword evidence="5 8" id="KW-0460">Magnesium</keyword>
<dbReference type="Gene3D" id="3.40.50.1000">
    <property type="entry name" value="HAD superfamily/HAD-like"/>
    <property type="match status" value="1"/>
</dbReference>
<feature type="binding site" evidence="7">
    <location>
        <position position="153"/>
    </location>
    <ligand>
        <name>substrate</name>
    </ligand>
</feature>
<protein>
    <submittedName>
        <fullName evidence="10">Phosphatase, orphan 2</fullName>
    </submittedName>
</protein>
<dbReference type="AlphaFoldDB" id="A0A674AX43"/>
<organism evidence="10 11">
    <name type="scientific">Salmo trutta</name>
    <name type="common">Brown trout</name>
    <dbReference type="NCBI Taxonomy" id="8032"/>
    <lineage>
        <taxon>Eukaryota</taxon>
        <taxon>Metazoa</taxon>
        <taxon>Chordata</taxon>
        <taxon>Craniata</taxon>
        <taxon>Vertebrata</taxon>
        <taxon>Euteleostomi</taxon>
        <taxon>Actinopterygii</taxon>
        <taxon>Neopterygii</taxon>
        <taxon>Teleostei</taxon>
        <taxon>Protacanthopterygii</taxon>
        <taxon>Salmoniformes</taxon>
        <taxon>Salmonidae</taxon>
        <taxon>Salmoninae</taxon>
        <taxon>Salmo</taxon>
    </lineage>
</organism>
<keyword evidence="3 8" id="KW-0479">Metal-binding</keyword>
<name>A0A674AX43_SALTR</name>
<feature type="binding site" evidence="7">
    <location>
        <position position="73"/>
    </location>
    <ligand>
        <name>substrate</name>
    </ligand>
</feature>
<dbReference type="InterPro" id="IPR006384">
    <property type="entry name" value="HAD_hydro_PyrdxlP_Pase-like"/>
</dbReference>
<dbReference type="Ensembl" id="ENSSTUT00000067229.1">
    <property type="protein sequence ID" value="ENSSTUP00000063715.1"/>
    <property type="gene ID" value="ENSSTUG00000027620.1"/>
</dbReference>
<evidence type="ECO:0000256" key="4">
    <source>
        <dbReference type="ARBA" id="ARBA00022801"/>
    </source>
</evidence>
<dbReference type="PANTHER" id="PTHR20889">
    <property type="entry name" value="PHOSPHATASE, ORPHAN 1, 2"/>
    <property type="match status" value="1"/>
</dbReference>
<keyword evidence="9" id="KW-1133">Transmembrane helix</keyword>
<evidence type="ECO:0000313" key="11">
    <source>
        <dbReference type="Proteomes" id="UP000472277"/>
    </source>
</evidence>
<accession>A0A674AX43</accession>
<keyword evidence="11" id="KW-1185">Reference proteome</keyword>
<evidence type="ECO:0000256" key="5">
    <source>
        <dbReference type="ARBA" id="ARBA00022842"/>
    </source>
</evidence>
<dbReference type="GeneTree" id="ENSGT00390000007741"/>
<keyword evidence="9" id="KW-0812">Transmembrane</keyword>
<feature type="binding site" evidence="8">
    <location>
        <position position="62"/>
    </location>
    <ligand>
        <name>Mg(2+)</name>
        <dbReference type="ChEBI" id="CHEBI:18420"/>
    </ligand>
</feature>
<reference evidence="10" key="1">
    <citation type="submission" date="2025-08" db="UniProtKB">
        <authorList>
            <consortium name="Ensembl"/>
        </authorList>
    </citation>
    <scope>IDENTIFICATION</scope>
</reference>
<feature type="active site" description="Proton donor" evidence="6">
    <location>
        <position position="64"/>
    </location>
</feature>